<dbReference type="PANTHER" id="PTHR42885">
    <property type="entry name" value="HISTIDINOL-PHOSPHATE AMINOTRANSFERASE-RELATED"/>
    <property type="match status" value="1"/>
</dbReference>
<dbReference type="SUPFAM" id="SSF53383">
    <property type="entry name" value="PLP-dependent transferases"/>
    <property type="match status" value="1"/>
</dbReference>
<dbReference type="GO" id="GO:0008483">
    <property type="term" value="F:transaminase activity"/>
    <property type="evidence" value="ECO:0007669"/>
    <property type="project" value="UniProtKB-KW"/>
</dbReference>
<keyword evidence="2" id="KW-0032">Aminotransferase</keyword>
<feature type="non-terminal residue" evidence="6">
    <location>
        <position position="232"/>
    </location>
</feature>
<organism evidence="6">
    <name type="scientific">marine metagenome</name>
    <dbReference type="NCBI Taxonomy" id="408172"/>
    <lineage>
        <taxon>unclassified sequences</taxon>
        <taxon>metagenomes</taxon>
        <taxon>ecological metagenomes</taxon>
    </lineage>
</organism>
<dbReference type="InterPro" id="IPR015422">
    <property type="entry name" value="PyrdxlP-dep_Trfase_small"/>
</dbReference>
<evidence type="ECO:0000256" key="2">
    <source>
        <dbReference type="ARBA" id="ARBA00022576"/>
    </source>
</evidence>
<protein>
    <recommendedName>
        <fullName evidence="5">Aminotransferase class I/classII large domain-containing protein</fullName>
    </recommendedName>
</protein>
<evidence type="ECO:0000259" key="5">
    <source>
        <dbReference type="Pfam" id="PF00155"/>
    </source>
</evidence>
<proteinExistence type="predicted"/>
<keyword evidence="3" id="KW-0808">Transferase</keyword>
<comment type="cofactor">
    <cofactor evidence="1">
        <name>pyridoxal 5'-phosphate</name>
        <dbReference type="ChEBI" id="CHEBI:597326"/>
    </cofactor>
</comment>
<dbReference type="Pfam" id="PF00155">
    <property type="entry name" value="Aminotran_1_2"/>
    <property type="match status" value="1"/>
</dbReference>
<feature type="domain" description="Aminotransferase class I/classII large" evidence="5">
    <location>
        <begin position="25"/>
        <end position="231"/>
    </location>
</feature>
<dbReference type="CDD" id="cd00609">
    <property type="entry name" value="AAT_like"/>
    <property type="match status" value="1"/>
</dbReference>
<dbReference type="GO" id="GO:0030170">
    <property type="term" value="F:pyridoxal phosphate binding"/>
    <property type="evidence" value="ECO:0007669"/>
    <property type="project" value="InterPro"/>
</dbReference>
<sequence length="232" mass="25798">MKLVRKHVVGLKPYVPGEQPKEQGLVKLNTNENPFPPSPKVLAAVKEAADGRLRLYPNPVAQNLREQLAKLHRVELKNIIVGNGSDELLGLATRAFVEPGKDCIQYFTPSYSLYPVLADIHNARCKAVPLLPDFGLPRLKEIRANKMWDFKAALSYITTPNAPSGRGYATSVLERLCRKQKGIVVLDEAYVDFAAENALNLASKYSHVLVSRTFSKSYSLCFQRIGYFIGPA</sequence>
<dbReference type="InterPro" id="IPR015424">
    <property type="entry name" value="PyrdxlP-dep_Trfase"/>
</dbReference>
<dbReference type="EMBL" id="UINC01193628">
    <property type="protein sequence ID" value="SVE09337.1"/>
    <property type="molecule type" value="Genomic_DNA"/>
</dbReference>
<reference evidence="6" key="1">
    <citation type="submission" date="2018-05" db="EMBL/GenBank/DDBJ databases">
        <authorList>
            <person name="Lanie J.A."/>
            <person name="Ng W.-L."/>
            <person name="Kazmierczak K.M."/>
            <person name="Andrzejewski T.M."/>
            <person name="Davidsen T.M."/>
            <person name="Wayne K.J."/>
            <person name="Tettelin H."/>
            <person name="Glass J.I."/>
            <person name="Rusch D."/>
            <person name="Podicherti R."/>
            <person name="Tsui H.-C.T."/>
            <person name="Winkler M.E."/>
        </authorList>
    </citation>
    <scope>NUCLEOTIDE SEQUENCE</scope>
</reference>
<evidence type="ECO:0000256" key="4">
    <source>
        <dbReference type="ARBA" id="ARBA00022898"/>
    </source>
</evidence>
<dbReference type="PANTHER" id="PTHR42885:SF2">
    <property type="entry name" value="HISTIDINOL-PHOSPHATE AMINOTRANSFERASE"/>
    <property type="match status" value="1"/>
</dbReference>
<accession>A0A383ANE7</accession>
<name>A0A383ANE7_9ZZZZ</name>
<evidence type="ECO:0000256" key="3">
    <source>
        <dbReference type="ARBA" id="ARBA00022679"/>
    </source>
</evidence>
<gene>
    <name evidence="6" type="ORF">METZ01_LOCUS462191</name>
</gene>
<evidence type="ECO:0000313" key="6">
    <source>
        <dbReference type="EMBL" id="SVE09337.1"/>
    </source>
</evidence>
<evidence type="ECO:0000256" key="1">
    <source>
        <dbReference type="ARBA" id="ARBA00001933"/>
    </source>
</evidence>
<dbReference type="InterPro" id="IPR015421">
    <property type="entry name" value="PyrdxlP-dep_Trfase_major"/>
</dbReference>
<dbReference type="AlphaFoldDB" id="A0A383ANE7"/>
<dbReference type="Gene3D" id="3.90.1150.10">
    <property type="entry name" value="Aspartate Aminotransferase, domain 1"/>
    <property type="match status" value="1"/>
</dbReference>
<keyword evidence="4" id="KW-0663">Pyridoxal phosphate</keyword>
<dbReference type="Gene3D" id="3.40.640.10">
    <property type="entry name" value="Type I PLP-dependent aspartate aminotransferase-like (Major domain)"/>
    <property type="match status" value="1"/>
</dbReference>
<dbReference type="InterPro" id="IPR004839">
    <property type="entry name" value="Aminotransferase_I/II_large"/>
</dbReference>